<name>X1G3N2_9ZZZZ</name>
<dbReference type="AlphaFoldDB" id="X1G3N2"/>
<keyword evidence="1" id="KW-1133">Transmembrane helix</keyword>
<feature type="non-terminal residue" evidence="2">
    <location>
        <position position="1"/>
    </location>
</feature>
<evidence type="ECO:0000256" key="1">
    <source>
        <dbReference type="SAM" id="Phobius"/>
    </source>
</evidence>
<keyword evidence="1" id="KW-0472">Membrane</keyword>
<keyword evidence="1" id="KW-0812">Transmembrane</keyword>
<protein>
    <submittedName>
        <fullName evidence="2">Uncharacterized protein</fullName>
    </submittedName>
</protein>
<dbReference type="EMBL" id="BARU01009618">
    <property type="protein sequence ID" value="GAH39420.1"/>
    <property type="molecule type" value="Genomic_DNA"/>
</dbReference>
<gene>
    <name evidence="2" type="ORF">S03H2_18532</name>
</gene>
<organism evidence="2">
    <name type="scientific">marine sediment metagenome</name>
    <dbReference type="NCBI Taxonomy" id="412755"/>
    <lineage>
        <taxon>unclassified sequences</taxon>
        <taxon>metagenomes</taxon>
        <taxon>ecological metagenomes</taxon>
    </lineage>
</organism>
<comment type="caution">
    <text evidence="2">The sequence shown here is derived from an EMBL/GenBank/DDBJ whole genome shotgun (WGS) entry which is preliminary data.</text>
</comment>
<proteinExistence type="predicted"/>
<feature type="transmembrane region" description="Helical" evidence="1">
    <location>
        <begin position="16"/>
        <end position="38"/>
    </location>
</feature>
<accession>X1G3N2</accession>
<reference evidence="2" key="1">
    <citation type="journal article" date="2014" name="Front. Microbiol.">
        <title>High frequency of phylogenetically diverse reductive dehalogenase-homologous genes in deep subseafloor sedimentary metagenomes.</title>
        <authorList>
            <person name="Kawai M."/>
            <person name="Futagami T."/>
            <person name="Toyoda A."/>
            <person name="Takaki Y."/>
            <person name="Nishi S."/>
            <person name="Hori S."/>
            <person name="Arai W."/>
            <person name="Tsubouchi T."/>
            <person name="Morono Y."/>
            <person name="Uchiyama I."/>
            <person name="Ito T."/>
            <person name="Fujiyama A."/>
            <person name="Inagaki F."/>
            <person name="Takami H."/>
        </authorList>
    </citation>
    <scope>NUCLEOTIDE SEQUENCE</scope>
    <source>
        <strain evidence="2">Expedition CK06-06</strain>
    </source>
</reference>
<sequence length="105" mass="10998">VSTIAGKVSAVAPAPFNAFLALVSVLAGALPPILIALTQFQAKIKMKKAILAKADQIDKIIVATKGNPTPGDAPILDFLKADMRVASGDRLKELNTFDAVRKGVM</sequence>
<evidence type="ECO:0000313" key="2">
    <source>
        <dbReference type="EMBL" id="GAH39420.1"/>
    </source>
</evidence>